<evidence type="ECO:0000313" key="4">
    <source>
        <dbReference type="Proteomes" id="UP001347796"/>
    </source>
</evidence>
<keyword evidence="1" id="KW-0479">Metal-binding</keyword>
<keyword evidence="1" id="KW-0862">Zinc</keyword>
<organism evidence="3 4">
    <name type="scientific">Patella caerulea</name>
    <name type="common">Rayed Mediterranean limpet</name>
    <dbReference type="NCBI Taxonomy" id="87958"/>
    <lineage>
        <taxon>Eukaryota</taxon>
        <taxon>Metazoa</taxon>
        <taxon>Spiralia</taxon>
        <taxon>Lophotrochozoa</taxon>
        <taxon>Mollusca</taxon>
        <taxon>Gastropoda</taxon>
        <taxon>Patellogastropoda</taxon>
        <taxon>Patelloidea</taxon>
        <taxon>Patellidae</taxon>
        <taxon>Patella</taxon>
    </lineage>
</organism>
<dbReference type="InterPro" id="IPR029309">
    <property type="entry name" value="CaRF"/>
</dbReference>
<dbReference type="InterPro" id="IPR048324">
    <property type="entry name" value="ZSWIM1-3_RNaseH-like"/>
</dbReference>
<dbReference type="GO" id="GO:0008270">
    <property type="term" value="F:zinc ion binding"/>
    <property type="evidence" value="ECO:0007669"/>
    <property type="project" value="UniProtKB-KW"/>
</dbReference>
<feature type="domain" description="SWIM-type" evidence="2">
    <location>
        <begin position="593"/>
        <end position="625"/>
    </location>
</feature>
<comment type="caution">
    <text evidence="3">The sequence shown here is derived from an EMBL/GenBank/DDBJ whole genome shotgun (WGS) entry which is preliminary data.</text>
</comment>
<sequence>MNAVFDSYEDCKNVLLEYQRDTGTNFIAKYNDKAFNCELEDWQKISKYLRFHTENIPFLGYPFKVVGSQCLTCHQGISHVKKDLQKDNDGDQSCSKKRRRSACSKKVGCTAKIIVTQIFAFPNFTLDEDTKHKRQLQSQRLREAISKEPNKIHVVPKFYMSLPDLEAHTGHPTGGPIAGRQERIDPAITQFLIREAKAGVRKLSDAKRHLEAFVEQDFPNVKDKRTSRRFFPSDKDISNRLYNVRRTSLYSKDDQKNLSELVRKWREDPDVHIRYRPPTGDEDGEEEDPFLFVYQSDQQRHLLLRYGRTMCLLDATYKTCQYRLPLFFLCVRTNFQYVVVAAFVTQYDKRNSIEEALAVIKDWNPGWKPEHFMTDKYLAEMNALETVYPGSTVLLCDFHREKAWTEFLNKNKGDKKENNEALERLLTGVAKAHTKPLFEEAVKNLKSSPEWKNSLSLQRWYRTYWEPCIERWAAVYRSTRLKIAITINNGVELQNEALKHCRFSEYKGSSLSDMLSVVIDQFLINEFDMYKNANIDSYQECGKVGSELPFISNNMPKDVIHHIVNNWESIQDAKDIVNEGNGKFIVGSERLRYIIDLWIPYCECFNWARDKLPCKHMCAIFKFYPATWMEVPEYYRNSPFLSVDWYCITGQRSDMLIEMPFCEMSVGDSEEFSGSDEEDQKQFAPLPPKHRMRRRCNEVLKDLQDVVLDISDLDSLKSLEEQLLKTLQQAKSMRPMEATLNV</sequence>
<dbReference type="AlphaFoldDB" id="A0AAN8K9F5"/>
<dbReference type="PANTHER" id="PTHR47456:SF5">
    <property type="match status" value="1"/>
</dbReference>
<dbReference type="GO" id="GO:0003700">
    <property type="term" value="F:DNA-binding transcription factor activity"/>
    <property type="evidence" value="ECO:0007669"/>
    <property type="project" value="InterPro"/>
</dbReference>
<reference evidence="3 4" key="1">
    <citation type="submission" date="2024-01" db="EMBL/GenBank/DDBJ databases">
        <title>The genome of the rayed Mediterranean limpet Patella caerulea (Linnaeus, 1758).</title>
        <authorList>
            <person name="Anh-Thu Weber A."/>
            <person name="Halstead-Nussloch G."/>
        </authorList>
    </citation>
    <scope>NUCLEOTIDE SEQUENCE [LARGE SCALE GENOMIC DNA]</scope>
    <source>
        <strain evidence="3">AATW-2023a</strain>
        <tissue evidence="3">Whole specimen</tissue>
    </source>
</reference>
<dbReference type="Pfam" id="PF15299">
    <property type="entry name" value="ALS2CR8"/>
    <property type="match status" value="1"/>
</dbReference>
<dbReference type="PANTHER" id="PTHR47456">
    <property type="entry name" value="PHD-TYPE DOMAIN-CONTAINING PROTEIN"/>
    <property type="match status" value="1"/>
</dbReference>
<keyword evidence="4" id="KW-1185">Reference proteome</keyword>
<evidence type="ECO:0000313" key="3">
    <source>
        <dbReference type="EMBL" id="KAK6188586.1"/>
    </source>
</evidence>
<dbReference type="Pfam" id="PF04434">
    <property type="entry name" value="SWIM"/>
    <property type="match status" value="1"/>
</dbReference>
<gene>
    <name evidence="3" type="ORF">SNE40_004733</name>
</gene>
<dbReference type="EMBL" id="JAZGQO010000003">
    <property type="protein sequence ID" value="KAK6188586.1"/>
    <property type="molecule type" value="Genomic_DNA"/>
</dbReference>
<dbReference type="Proteomes" id="UP001347796">
    <property type="component" value="Unassembled WGS sequence"/>
</dbReference>
<evidence type="ECO:0000256" key="1">
    <source>
        <dbReference type="PROSITE-ProRule" id="PRU00325"/>
    </source>
</evidence>
<dbReference type="InterPro" id="IPR007527">
    <property type="entry name" value="Znf_SWIM"/>
</dbReference>
<name>A0AAN8K9F5_PATCE</name>
<protein>
    <recommendedName>
        <fullName evidence="2">SWIM-type domain-containing protein</fullName>
    </recommendedName>
</protein>
<proteinExistence type="predicted"/>
<accession>A0AAN8K9F5</accession>
<evidence type="ECO:0000259" key="2">
    <source>
        <dbReference type="PROSITE" id="PS50966"/>
    </source>
</evidence>
<dbReference type="PROSITE" id="PS50966">
    <property type="entry name" value="ZF_SWIM"/>
    <property type="match status" value="1"/>
</dbReference>
<dbReference type="Pfam" id="PF21056">
    <property type="entry name" value="ZSWIM1-3_RNaseH-like"/>
    <property type="match status" value="1"/>
</dbReference>
<keyword evidence="1" id="KW-0863">Zinc-finger</keyword>